<comment type="subcellular location">
    <subcellularLocation>
        <location evidence="1">Endomembrane system</location>
    </subcellularLocation>
</comment>
<keyword evidence="11" id="KW-1185">Reference proteome</keyword>
<dbReference type="GO" id="GO:0007041">
    <property type="term" value="P:lysosomal transport"/>
    <property type="evidence" value="ECO:0007669"/>
    <property type="project" value="InterPro"/>
</dbReference>
<dbReference type="AlphaFoldDB" id="A0A9Q0EE71"/>
<evidence type="ECO:0000256" key="8">
    <source>
        <dbReference type="SAM" id="SignalP"/>
    </source>
</evidence>
<dbReference type="OrthoDB" id="8904094at2759"/>
<evidence type="ECO:0000313" key="10">
    <source>
        <dbReference type="EMBL" id="KAJ3606442.1"/>
    </source>
</evidence>
<dbReference type="GO" id="GO:0038023">
    <property type="term" value="F:signaling receptor activity"/>
    <property type="evidence" value="ECO:0007669"/>
    <property type="project" value="InterPro"/>
</dbReference>
<gene>
    <name evidence="10" type="ORF">NHX12_025963</name>
</gene>
<dbReference type="SMART" id="SM01404">
    <property type="entry name" value="CIMR"/>
    <property type="match status" value="1"/>
</dbReference>
<dbReference type="Gene3D" id="2.70.130.10">
    <property type="entry name" value="Mannose-6-phosphate receptor binding domain"/>
    <property type="match status" value="2"/>
</dbReference>
<dbReference type="InterPro" id="IPR044865">
    <property type="entry name" value="MRH_dom"/>
</dbReference>
<dbReference type="Proteomes" id="UP001148018">
    <property type="component" value="Unassembled WGS sequence"/>
</dbReference>
<keyword evidence="3" id="KW-0812">Transmembrane</keyword>
<dbReference type="InterPro" id="IPR009011">
    <property type="entry name" value="Man6P_isomerase_rcpt-bd_dom_sf"/>
</dbReference>
<feature type="signal peptide" evidence="8">
    <location>
        <begin position="1"/>
        <end position="36"/>
    </location>
</feature>
<feature type="chain" id="PRO_5040325284" description="MRH domain-containing protein" evidence="8">
    <location>
        <begin position="37"/>
        <end position="228"/>
    </location>
</feature>
<dbReference type="Pfam" id="PF00878">
    <property type="entry name" value="CIMR"/>
    <property type="match status" value="1"/>
</dbReference>
<evidence type="ECO:0000256" key="6">
    <source>
        <dbReference type="ARBA" id="ARBA00023136"/>
    </source>
</evidence>
<evidence type="ECO:0000256" key="7">
    <source>
        <dbReference type="ARBA" id="ARBA00023157"/>
    </source>
</evidence>
<feature type="domain" description="MRH" evidence="9">
    <location>
        <begin position="48"/>
        <end position="162"/>
    </location>
</feature>
<comment type="caution">
    <text evidence="10">The sequence shown here is derived from an EMBL/GenBank/DDBJ whole genome shotgun (WGS) entry which is preliminary data.</text>
</comment>
<dbReference type="GO" id="GO:0005520">
    <property type="term" value="F:insulin-like growth factor binding"/>
    <property type="evidence" value="ECO:0007669"/>
    <property type="project" value="TreeGrafter"/>
</dbReference>
<sequence>MGITCRLNHFAPRSIGPTLLLGLSTMLLLSARRSSADGLNDSGPWTRDLCSYKWEAIDQHNKVKYTLKLCESSPDTTCGVGVAVCAVNLTTQKGQSVGEVSLQKLSDTVWDFNTTSQCNGSTTNVQSSISFQCGKTMGTPEFVTVSQCVHYFEWRSYAACKNQKFKPAKEVPCYVFDTDGHKHDLTPLIKMTTGYLVEDADNSVDLYINICRSLGRYPNVQPDRDNVV</sequence>
<evidence type="ECO:0000256" key="3">
    <source>
        <dbReference type="ARBA" id="ARBA00022692"/>
    </source>
</evidence>
<dbReference type="GO" id="GO:0005770">
    <property type="term" value="C:late endosome"/>
    <property type="evidence" value="ECO:0007669"/>
    <property type="project" value="TreeGrafter"/>
</dbReference>
<evidence type="ECO:0000256" key="5">
    <source>
        <dbReference type="ARBA" id="ARBA00022989"/>
    </source>
</evidence>
<dbReference type="SUPFAM" id="SSF50911">
    <property type="entry name" value="Mannose 6-phosphate receptor domain"/>
    <property type="match status" value="2"/>
</dbReference>
<keyword evidence="5" id="KW-1133">Transmembrane helix</keyword>
<accession>A0A9Q0EE71</accession>
<name>A0A9Q0EE71_9TELE</name>
<keyword evidence="7" id="KW-1015">Disulfide bond</keyword>
<dbReference type="EMBL" id="JANIIK010000042">
    <property type="protein sequence ID" value="KAJ3606442.1"/>
    <property type="molecule type" value="Genomic_DNA"/>
</dbReference>
<organism evidence="10 11">
    <name type="scientific">Muraenolepis orangiensis</name>
    <name type="common">Patagonian moray cod</name>
    <dbReference type="NCBI Taxonomy" id="630683"/>
    <lineage>
        <taxon>Eukaryota</taxon>
        <taxon>Metazoa</taxon>
        <taxon>Chordata</taxon>
        <taxon>Craniata</taxon>
        <taxon>Vertebrata</taxon>
        <taxon>Euteleostomi</taxon>
        <taxon>Actinopterygii</taxon>
        <taxon>Neopterygii</taxon>
        <taxon>Teleostei</taxon>
        <taxon>Neoteleostei</taxon>
        <taxon>Acanthomorphata</taxon>
        <taxon>Zeiogadaria</taxon>
        <taxon>Gadariae</taxon>
        <taxon>Gadiformes</taxon>
        <taxon>Muraenolepidoidei</taxon>
        <taxon>Muraenolepididae</taxon>
        <taxon>Muraenolepis</taxon>
    </lineage>
</organism>
<dbReference type="GO" id="GO:0005886">
    <property type="term" value="C:plasma membrane"/>
    <property type="evidence" value="ECO:0007669"/>
    <property type="project" value="TreeGrafter"/>
</dbReference>
<dbReference type="PANTHER" id="PTHR15071:SF17">
    <property type="entry name" value="CATION-INDEPENDENT MANNOSE-6-PHOSPHATE RECEPTOR"/>
    <property type="match status" value="1"/>
</dbReference>
<protein>
    <recommendedName>
        <fullName evidence="9">MRH domain-containing protein</fullName>
    </recommendedName>
</protein>
<dbReference type="GO" id="GO:0005537">
    <property type="term" value="F:D-mannose binding"/>
    <property type="evidence" value="ECO:0007669"/>
    <property type="project" value="InterPro"/>
</dbReference>
<dbReference type="PANTHER" id="PTHR15071">
    <property type="entry name" value="MANNOSE-6-PHOSPHATE RECEPTOR FAMILY MEMBER"/>
    <property type="match status" value="1"/>
</dbReference>
<dbReference type="PROSITE" id="PS51914">
    <property type="entry name" value="MRH"/>
    <property type="match status" value="1"/>
</dbReference>
<reference evidence="10" key="1">
    <citation type="submission" date="2022-07" db="EMBL/GenBank/DDBJ databases">
        <title>Chromosome-level genome of Muraenolepis orangiensis.</title>
        <authorList>
            <person name="Kim J."/>
        </authorList>
    </citation>
    <scope>NUCLEOTIDE SEQUENCE</scope>
    <source>
        <strain evidence="10">KU_S4_2022</strain>
        <tissue evidence="10">Muscle</tissue>
    </source>
</reference>
<keyword evidence="6" id="KW-0472">Membrane</keyword>
<keyword evidence="4 8" id="KW-0732">Signal</keyword>
<dbReference type="InterPro" id="IPR000479">
    <property type="entry name" value="CIMR_rpt"/>
</dbReference>
<evidence type="ECO:0000259" key="9">
    <source>
        <dbReference type="PROSITE" id="PS51914"/>
    </source>
</evidence>
<dbReference type="GO" id="GO:0005802">
    <property type="term" value="C:trans-Golgi network"/>
    <property type="evidence" value="ECO:0007669"/>
    <property type="project" value="TreeGrafter"/>
</dbReference>
<evidence type="ECO:0000256" key="2">
    <source>
        <dbReference type="ARBA" id="ARBA00022448"/>
    </source>
</evidence>
<keyword evidence="2" id="KW-0813">Transport</keyword>
<evidence type="ECO:0000256" key="1">
    <source>
        <dbReference type="ARBA" id="ARBA00004308"/>
    </source>
</evidence>
<evidence type="ECO:0000313" key="11">
    <source>
        <dbReference type="Proteomes" id="UP001148018"/>
    </source>
</evidence>
<evidence type="ECO:0000256" key="4">
    <source>
        <dbReference type="ARBA" id="ARBA00022729"/>
    </source>
</evidence>
<proteinExistence type="predicted"/>